<dbReference type="EMBL" id="SDJQ01000034">
    <property type="protein sequence ID" value="RXR29438.1"/>
    <property type="molecule type" value="Genomic_DNA"/>
</dbReference>
<organism evidence="2 3">
    <name type="scientific">Oerskovia turbata</name>
    <dbReference type="NCBI Taxonomy" id="1713"/>
    <lineage>
        <taxon>Bacteria</taxon>
        <taxon>Bacillati</taxon>
        <taxon>Actinomycetota</taxon>
        <taxon>Actinomycetes</taxon>
        <taxon>Micrococcales</taxon>
        <taxon>Cellulomonadaceae</taxon>
        <taxon>Oerskovia</taxon>
    </lineage>
</organism>
<accession>A0A4Q1KI24</accession>
<dbReference type="Proteomes" id="UP000290517">
    <property type="component" value="Unassembled WGS sequence"/>
</dbReference>
<reference evidence="3 4" key="1">
    <citation type="submission" date="2019-01" db="EMBL/GenBank/DDBJ databases">
        <title>Oerskovia turbata Genome sequencing and assembly.</title>
        <authorList>
            <person name="Dou T."/>
        </authorList>
    </citation>
    <scope>NUCLEOTIDE SEQUENCE [LARGE SCALE GENOMIC DNA]</scope>
    <source>
        <strain evidence="2 3">JCM12123</strain>
        <strain evidence="1 4">JCM3160</strain>
    </source>
</reference>
<dbReference type="AlphaFoldDB" id="A0A4Q1KI24"/>
<keyword evidence="4" id="KW-1185">Reference proteome</keyword>
<dbReference type="STRING" id="1713.GCA_000718325_03543"/>
<dbReference type="OrthoDB" id="3382403at2"/>
<dbReference type="EMBL" id="SDJR01000017">
    <property type="protein sequence ID" value="RXR21560.1"/>
    <property type="molecule type" value="Genomic_DNA"/>
</dbReference>
<protein>
    <submittedName>
        <fullName evidence="2">Cytotoxic translational repressor of toxin-antitoxin stability system</fullName>
    </submittedName>
</protein>
<gene>
    <name evidence="1" type="ORF">EQW73_17750</name>
    <name evidence="2" type="ORF">EQW78_17780</name>
</gene>
<dbReference type="Proteomes" id="UP000289805">
    <property type="component" value="Unassembled WGS sequence"/>
</dbReference>
<sequence length="142" mass="15980">MSHVKPVTRAAHQSFCDTEGWSLVQDARGRDVSHHVTYELGHPDGRTLRTRISRPVRPVPYGPDLASFILRAQLEVTPGEFWACADDGVIPVRVAVVPEVDTVPLGLLRVLRDEMHLSEDELMALSKEEAIRLVNEHWSNPR</sequence>
<comment type="caution">
    <text evidence="2">The sequence shown here is derived from an EMBL/GenBank/DDBJ whole genome shotgun (WGS) entry which is preliminary data.</text>
</comment>
<evidence type="ECO:0000313" key="2">
    <source>
        <dbReference type="EMBL" id="RXR29438.1"/>
    </source>
</evidence>
<name>A0A4Q1KI24_9CELL</name>
<dbReference type="RefSeq" id="WP_030153552.1">
    <property type="nucleotide sequence ID" value="NZ_JOFV01000027.1"/>
</dbReference>
<evidence type="ECO:0000313" key="3">
    <source>
        <dbReference type="Proteomes" id="UP000289805"/>
    </source>
</evidence>
<proteinExistence type="predicted"/>
<evidence type="ECO:0000313" key="1">
    <source>
        <dbReference type="EMBL" id="RXR21560.1"/>
    </source>
</evidence>
<evidence type="ECO:0000313" key="4">
    <source>
        <dbReference type="Proteomes" id="UP000290517"/>
    </source>
</evidence>